<dbReference type="InterPro" id="IPR017732">
    <property type="entry name" value="T4/T6SS_DotU"/>
</dbReference>
<dbReference type="PANTHER" id="PTHR38033:SF1">
    <property type="entry name" value="DOTU FAMILY TYPE IV_VI SECRETION SYSTEM PROTEIN"/>
    <property type="match status" value="1"/>
</dbReference>
<comment type="caution">
    <text evidence="4">The sequence shown here is derived from an EMBL/GenBank/DDBJ whole genome shotgun (WGS) entry which is preliminary data.</text>
</comment>
<dbReference type="InterPro" id="IPR006665">
    <property type="entry name" value="OmpA-like"/>
</dbReference>
<dbReference type="CDD" id="cd07185">
    <property type="entry name" value="OmpA_C-like"/>
    <property type="match status" value="1"/>
</dbReference>
<reference evidence="4 5" key="1">
    <citation type="submission" date="2018-01" db="EMBL/GenBank/DDBJ databases">
        <title>Whole genome sequencing of Histamine producing bacteria.</title>
        <authorList>
            <person name="Butler K."/>
        </authorList>
    </citation>
    <scope>NUCLEOTIDE SEQUENCE [LARGE SCALE GENOMIC DNA]</scope>
    <source>
        <strain evidence="4 5">DSM 24669</strain>
    </source>
</reference>
<dbReference type="Gene3D" id="1.25.40.590">
    <property type="entry name" value="Type IV / VI secretion system, DotU"/>
    <property type="match status" value="1"/>
</dbReference>
<dbReference type="NCBIfam" id="TIGR03349">
    <property type="entry name" value="IV_VI_DotU"/>
    <property type="match status" value="1"/>
</dbReference>
<dbReference type="Gene3D" id="3.30.1330.60">
    <property type="entry name" value="OmpA-like domain"/>
    <property type="match status" value="1"/>
</dbReference>
<protein>
    <submittedName>
        <fullName evidence="4">Type VI secretion system protein TssL</fullName>
    </submittedName>
</protein>
<dbReference type="NCBIfam" id="TIGR03350">
    <property type="entry name" value="type_VI_ompA"/>
    <property type="match status" value="1"/>
</dbReference>
<feature type="region of interest" description="Disordered" evidence="2">
    <location>
        <begin position="1"/>
        <end position="26"/>
    </location>
</feature>
<keyword evidence="1" id="KW-0472">Membrane</keyword>
<dbReference type="GO" id="GO:0016020">
    <property type="term" value="C:membrane"/>
    <property type="evidence" value="ECO:0007669"/>
    <property type="project" value="UniProtKB-UniRule"/>
</dbReference>
<evidence type="ECO:0000259" key="3">
    <source>
        <dbReference type="PROSITE" id="PS51123"/>
    </source>
</evidence>
<dbReference type="PROSITE" id="PS51123">
    <property type="entry name" value="OMPA_2"/>
    <property type="match status" value="1"/>
</dbReference>
<dbReference type="InterPro" id="IPR038522">
    <property type="entry name" value="T4/T6SS_DotU_sf"/>
</dbReference>
<keyword evidence="5" id="KW-1185">Reference proteome</keyword>
<evidence type="ECO:0000313" key="4">
    <source>
        <dbReference type="EMBL" id="PSW25351.1"/>
    </source>
</evidence>
<dbReference type="NCBIfam" id="NF038228">
    <property type="entry name" value="IcmH_DotU_IVB"/>
    <property type="match status" value="1"/>
</dbReference>
<dbReference type="Proteomes" id="UP000240481">
    <property type="component" value="Unassembled WGS sequence"/>
</dbReference>
<proteinExistence type="predicted"/>
<dbReference type="InterPro" id="IPR017733">
    <property type="entry name" value="OmpA-like_dom_proteobacteria"/>
</dbReference>
<dbReference type="SUPFAM" id="SSF103088">
    <property type="entry name" value="OmpA-like"/>
    <property type="match status" value="1"/>
</dbReference>
<dbReference type="Pfam" id="PF00691">
    <property type="entry name" value="OmpA"/>
    <property type="match status" value="1"/>
</dbReference>
<organism evidence="4 5">
    <name type="scientific">Photobacterium swingsii</name>
    <dbReference type="NCBI Taxonomy" id="680026"/>
    <lineage>
        <taxon>Bacteria</taxon>
        <taxon>Pseudomonadati</taxon>
        <taxon>Pseudomonadota</taxon>
        <taxon>Gammaproteobacteria</taxon>
        <taxon>Vibrionales</taxon>
        <taxon>Vibrionaceae</taxon>
        <taxon>Photobacterium</taxon>
    </lineage>
</organism>
<feature type="domain" description="OmpA-like" evidence="3">
    <location>
        <begin position="314"/>
        <end position="434"/>
    </location>
</feature>
<dbReference type="EMBL" id="PYLZ01000003">
    <property type="protein sequence ID" value="PSW25351.1"/>
    <property type="molecule type" value="Genomic_DNA"/>
</dbReference>
<dbReference type="STRING" id="680026.AB733_02825"/>
<dbReference type="AlphaFoldDB" id="A0A0J8VEN0"/>
<dbReference type="RefSeq" id="WP_048897408.1">
    <property type="nucleotide sequence ID" value="NZ_AP024853.1"/>
</dbReference>
<evidence type="ECO:0000313" key="5">
    <source>
        <dbReference type="Proteomes" id="UP000240481"/>
    </source>
</evidence>
<dbReference type="OrthoDB" id="345640at2"/>
<evidence type="ECO:0000256" key="1">
    <source>
        <dbReference type="PROSITE-ProRule" id="PRU00473"/>
    </source>
</evidence>
<sequence length="439" mass="49165">MSDQTVLKPQPGKRKKSAAQNKSEAVKEADLNQTVLVMQASKGANTRRLPSLGENPLVDHASGILSLIGQIRSTHDHSDVAFLRQTCIEKIREYENQLRGLAVVSDDIEAARYCLCSFLDETVLNTAWGEQSVWRSESLLSVFHAETWGGEYFYSLLDNALLQPHQYYQRLELQNLCLALGFTGKLRIAERGEEKLQVYRSQVSEALAQVKGKHQPLLSPDWQANVLAGSETHSGIPLWVTGSFFGLLMLSMYMGFNYHINAYSNPAFQSLSSLVPAHIDESSVQYYQDPAALKLQQLLQSEVERELIEFEKHPDRIRLIIKSSELFASGSNEIQASVMPVLSKIAHALESTTGRVMIVGHTDDQPIFTSKYPSNWHLSLARATSVANVLAMGTELRGRLWPEGQGDANPRQPNTSDANRASNRRVEIDLLYQQRRAEK</sequence>
<gene>
    <name evidence="4" type="primary">tssL</name>
    <name evidence="4" type="ORF">C9I94_06765</name>
</gene>
<feature type="compositionally biased region" description="Polar residues" evidence="2">
    <location>
        <begin position="411"/>
        <end position="421"/>
    </location>
</feature>
<dbReference type="InterPro" id="IPR036737">
    <property type="entry name" value="OmpA-like_sf"/>
</dbReference>
<dbReference type="PANTHER" id="PTHR38033">
    <property type="entry name" value="MEMBRANE PROTEIN-RELATED"/>
    <property type="match status" value="1"/>
</dbReference>
<feature type="region of interest" description="Disordered" evidence="2">
    <location>
        <begin position="401"/>
        <end position="425"/>
    </location>
</feature>
<name>A0A0J8VEN0_9GAMM</name>
<accession>A0A0J8VEN0</accession>
<evidence type="ECO:0000256" key="2">
    <source>
        <dbReference type="SAM" id="MobiDB-lite"/>
    </source>
</evidence>
<dbReference type="Pfam" id="PF09850">
    <property type="entry name" value="DotU"/>
    <property type="match status" value="1"/>
</dbReference>